<feature type="region of interest" description="Disordered" evidence="1">
    <location>
        <begin position="908"/>
        <end position="927"/>
    </location>
</feature>
<dbReference type="Gene3D" id="3.30.565.10">
    <property type="entry name" value="Histidine kinase-like ATPase, C-terminal domain"/>
    <property type="match status" value="1"/>
</dbReference>
<feature type="compositionally biased region" description="Polar residues" evidence="1">
    <location>
        <begin position="1814"/>
        <end position="1826"/>
    </location>
</feature>
<dbReference type="Proteomes" id="UP000198775">
    <property type="component" value="Unassembled WGS sequence"/>
</dbReference>
<dbReference type="OrthoDB" id="242887at2157"/>
<feature type="compositionally biased region" description="Basic and acidic residues" evidence="1">
    <location>
        <begin position="1774"/>
        <end position="1795"/>
    </location>
</feature>
<feature type="compositionally biased region" description="Basic and acidic residues" evidence="1">
    <location>
        <begin position="908"/>
        <end position="917"/>
    </location>
</feature>
<feature type="region of interest" description="Disordered" evidence="1">
    <location>
        <begin position="1774"/>
        <end position="1837"/>
    </location>
</feature>
<dbReference type="EMBL" id="FOCX01000024">
    <property type="protein sequence ID" value="SEO94596.1"/>
    <property type="molecule type" value="Genomic_DNA"/>
</dbReference>
<sequence length="2055" mass="231148">MDASEGRAEVIDKYATWYEKLTSEAATITTGAGDDVDKLKNNGNTERLLAENHTGRELLELIQNARDEIVAAKDQTDDSLAGEIYIGVHDDGLVVANTGDSFDLLDDDVERAVRMVGESNKTDDDEELGPTTNTVGHIGVGLKSILSIGDTFEVWSNVDKLTEPLRVRYSRSYLSAAIARHCGRSVDTRELKSNFHDSFRGNSDTELFPAQTTVEEQDVPGVVGGIPLFWYPVALDPKTADSELARRCRSLVSNGESKFEVFDDPPAESFTTALFIEFRDDQWRDLLDDLDIEPEKGLDEKPRGNRQSVWETLSIHSERSSSLDVETLIHFQGIDDFYIENIGDEGVEAAEHWSIRRDSSESVPHDKLSYDRVFVEARIEGESTTYRCFDEFEHQNAPETHVSVLLDRTPELPVLADAVETPLSSEPSPDDELERRIEYPLHLYYPIDATGEGRFPFCLHGRFRVATNRQDFSDDKKNRRVLEKGSNLIRYIGETTAELSRDSPWWEVYPWLLLPPDPPESEPTSDPIDAPELLAYCKARIYDGLSDSACISTGASPALPTDVFIGTSDTIRKGVEAAAAIRANLESRHQSNNHTGVGLETKALPTRTSLRALTQALDSVPDWNKRIGELLGHPAPESEFEAWVDWLAEHLDSERWGDDVVTVTASNAQRLFYGTIRILEDYREETDKDIEAILRNDENEQRLDGVYLLPCLAESDENSQLVATESRRKGEGGTWESGRRSSRTVIWDYETESRDYSFPPEYGDFDVYFLNPECTNGDTRNTLANAGQAWGVRKGDSPAELYKSLLEPLPDRENACVGEAELAGLSHLVTCYNENRAETLNTGELAFLDTDNLFEKIRSGGQDRRDERLRTNLRGLDLKIDGENEYVADIALSPAWAAIRERARVTDDDATDAHPVPEDYTTSSTDYWLPDPDTLANGEIDTLLADSDVPVGNVARVLSLLGSSRLPGLRYGWLLDRRLHPDPDMDYDTTGDTGENPHWWPTKWEREKIPTDVGRELHETLATALEGRDEYKDWITSAQYQTSAVIDHNKTCNVDPVSTAGTSGSYVATWVWFTDSGLKWMASHTDAVLDALLNHPEAYRAGLLRTYWYCQGGKGCSHQKERTLPTLANWQLRTLPIWSEILQLSDSANSVNSGWDSDTLNNAIIKGADQALGWRLFPYIDPDGDRVPDEGLLEDLGVKRLGQLNAAQAAQKLQQVQEAFADDPAGLGDDSTTQLDIPNQRYWDSARTKLFEPILEYVDDHSDADSWEDVDLPMLTHLPLRRGTTWFSAPINWITSDDRDDLVKYLSSTPTPWEKRALTDPDSDVYSKRVYELRRQEHRGFDKFTTILGVELVEAPDPTLNADQFKTRQCDAEGLNTSLRNIRRELQNRLDLLIAIQELETQDSIDESRAELEIAIENLAVVESLPDETTNPLSKTGSGTYYLQEGGDSEEAKGLVLNLGGIDEVSSADDLSELSWPELRRCGIVPELGMGFALVTENYRARNDFESILDLTEDKTDLINRLKKDTFPIEEVRSHLESDFEHSVRQRVRASSDLVENIAPGDLSPPDLETIIQALEGRESDARIVGGLEAVFNINDSGNNPEPIVEYVRTIQSLPDPYRRLIEGLYVDTSDRDWRTLLQRFERDRAGRVIEWWVTNERFLPADLTADVNRTTARRLVEVSNVNDSLSIASADPIDWKTELDSVTANVRWQDVVPAELQTDSSTETRWLELSSASFEDGLSSWLDRIQSEANNDDLPAFLEEYIRTGSLQTKTDREFRADSMSRAGDVSKDAERDFSILQTSSSSGGSSRKSSIQEKGQNVSGSVHQDSGGYPTKGRGEDAEIATAIKILDDLTEWIKRDPETHYDRFVEHMYSLHDEQTERKYAWHKVDVWEEQILDLLESGLTADDIEARFLSWRTDLKQGSLDDSPLFQMLDVSQEDGPGFDMIDPLGPTLQDDTAGRELASSPIEVKAVGRDPPYSIRLTTNEYQQCLKFVTAPDRDYVLRLVYVPDSDNRVANATLQQDIVLESKADLRELIPLHEFERNVRQGTISLDIE</sequence>
<name>A0A1H8TUR7_9EURY</name>
<feature type="compositionally biased region" description="Low complexity" evidence="1">
    <location>
        <begin position="1801"/>
        <end position="1811"/>
    </location>
</feature>
<gene>
    <name evidence="2" type="ORF">SAMN05216388_102417</name>
</gene>
<protein>
    <submittedName>
        <fullName evidence="2">Uncharacterized protein</fullName>
    </submittedName>
</protein>
<evidence type="ECO:0000256" key="1">
    <source>
        <dbReference type="SAM" id="MobiDB-lite"/>
    </source>
</evidence>
<proteinExistence type="predicted"/>
<dbReference type="SUPFAM" id="SSF55874">
    <property type="entry name" value="ATPase domain of HSP90 chaperone/DNA topoisomerase II/histidine kinase"/>
    <property type="match status" value="1"/>
</dbReference>
<reference evidence="3" key="1">
    <citation type="submission" date="2016-10" db="EMBL/GenBank/DDBJ databases">
        <authorList>
            <person name="Varghese N."/>
            <person name="Submissions S."/>
        </authorList>
    </citation>
    <scope>NUCLEOTIDE SEQUENCE [LARGE SCALE GENOMIC DNA]</scope>
    <source>
        <strain evidence="3">IBRC-M 10043</strain>
    </source>
</reference>
<accession>A0A1H8TUR7</accession>
<organism evidence="2 3">
    <name type="scientific">Halorientalis persicus</name>
    <dbReference type="NCBI Taxonomy" id="1367881"/>
    <lineage>
        <taxon>Archaea</taxon>
        <taxon>Methanobacteriati</taxon>
        <taxon>Methanobacteriota</taxon>
        <taxon>Stenosarchaea group</taxon>
        <taxon>Halobacteria</taxon>
        <taxon>Halobacteriales</taxon>
        <taxon>Haloarculaceae</taxon>
        <taxon>Halorientalis</taxon>
    </lineage>
</organism>
<dbReference type="InterPro" id="IPR036890">
    <property type="entry name" value="HATPase_C_sf"/>
</dbReference>
<evidence type="ECO:0000313" key="3">
    <source>
        <dbReference type="Proteomes" id="UP000198775"/>
    </source>
</evidence>
<keyword evidence="3" id="KW-1185">Reference proteome</keyword>
<evidence type="ECO:0000313" key="2">
    <source>
        <dbReference type="EMBL" id="SEO94596.1"/>
    </source>
</evidence>
<dbReference type="RefSeq" id="WP_092663119.1">
    <property type="nucleotide sequence ID" value="NZ_FOCX01000024.1"/>
</dbReference>